<sequence length="98" mass="11082">RPEDLPQDCWRLLEYTGWVDGCRCRLGGSSCECYACRRLCGHRPCKRYLRSQVSLLQAAWPWVAAPTGGLAVVGHLCTWFGYGWLPLLAVFTMKNDST</sequence>
<gene>
    <name evidence="1" type="ORF">B296_00030676</name>
</gene>
<comment type="caution">
    <text evidence="1">The sequence shown here is derived from an EMBL/GenBank/DDBJ whole genome shotgun (WGS) entry which is preliminary data.</text>
</comment>
<dbReference type="EMBL" id="AMZH03022014">
    <property type="protein sequence ID" value="RRT37679.1"/>
    <property type="molecule type" value="Genomic_DNA"/>
</dbReference>
<reference evidence="1 2" key="1">
    <citation type="journal article" date="2014" name="Agronomy (Basel)">
        <title>A Draft Genome Sequence for Ensete ventricosum, the Drought-Tolerant Tree Against Hunger.</title>
        <authorList>
            <person name="Harrison J."/>
            <person name="Moore K.A."/>
            <person name="Paszkiewicz K."/>
            <person name="Jones T."/>
            <person name="Grant M."/>
            <person name="Ambacheew D."/>
            <person name="Muzemil S."/>
            <person name="Studholme D.J."/>
        </authorList>
    </citation>
    <scope>NUCLEOTIDE SEQUENCE [LARGE SCALE GENOMIC DNA]</scope>
</reference>
<dbReference type="AlphaFoldDB" id="A0A426XDY0"/>
<name>A0A426XDY0_ENSVE</name>
<proteinExistence type="predicted"/>
<evidence type="ECO:0000313" key="1">
    <source>
        <dbReference type="EMBL" id="RRT37679.1"/>
    </source>
</evidence>
<dbReference type="Proteomes" id="UP000287651">
    <property type="component" value="Unassembled WGS sequence"/>
</dbReference>
<protein>
    <submittedName>
        <fullName evidence="1">Uncharacterized protein</fullName>
    </submittedName>
</protein>
<feature type="non-terminal residue" evidence="1">
    <location>
        <position position="1"/>
    </location>
</feature>
<accession>A0A426XDY0</accession>
<evidence type="ECO:0000313" key="2">
    <source>
        <dbReference type="Proteomes" id="UP000287651"/>
    </source>
</evidence>
<organism evidence="1 2">
    <name type="scientific">Ensete ventricosum</name>
    <name type="common">Abyssinian banana</name>
    <name type="synonym">Musa ensete</name>
    <dbReference type="NCBI Taxonomy" id="4639"/>
    <lineage>
        <taxon>Eukaryota</taxon>
        <taxon>Viridiplantae</taxon>
        <taxon>Streptophyta</taxon>
        <taxon>Embryophyta</taxon>
        <taxon>Tracheophyta</taxon>
        <taxon>Spermatophyta</taxon>
        <taxon>Magnoliopsida</taxon>
        <taxon>Liliopsida</taxon>
        <taxon>Zingiberales</taxon>
        <taxon>Musaceae</taxon>
        <taxon>Ensete</taxon>
    </lineage>
</organism>